<dbReference type="PROSITE" id="PS51736">
    <property type="entry name" value="RECOMBINASES_3"/>
    <property type="match status" value="1"/>
</dbReference>
<keyword evidence="3" id="KW-0233">DNA recombination</keyword>
<dbReference type="SMART" id="SM00857">
    <property type="entry name" value="Resolvase"/>
    <property type="match status" value="1"/>
</dbReference>
<dbReference type="Gene3D" id="2.160.20.120">
    <property type="match status" value="1"/>
</dbReference>
<organism evidence="7 8">
    <name type="scientific">Neoaquamicrobium sediminum</name>
    <dbReference type="NCBI Taxonomy" id="1849104"/>
    <lineage>
        <taxon>Bacteria</taxon>
        <taxon>Pseudomonadati</taxon>
        <taxon>Pseudomonadota</taxon>
        <taxon>Alphaproteobacteria</taxon>
        <taxon>Hyphomicrobiales</taxon>
        <taxon>Phyllobacteriaceae</taxon>
        <taxon>Neoaquamicrobium</taxon>
    </lineage>
</organism>
<dbReference type="SUPFAM" id="SSF53041">
    <property type="entry name" value="Resolvase-like"/>
    <property type="match status" value="1"/>
</dbReference>
<keyword evidence="1" id="KW-0229">DNA integration</keyword>
<gene>
    <name evidence="7" type="ORF">V1479_03455</name>
</gene>
<evidence type="ECO:0000313" key="8">
    <source>
        <dbReference type="Proteomes" id="UP001559025"/>
    </source>
</evidence>
<feature type="domain" description="Resolvase/invertase-type recombinase catalytic" evidence="6">
    <location>
        <begin position="2"/>
        <end position="59"/>
    </location>
</feature>
<evidence type="ECO:0000256" key="2">
    <source>
        <dbReference type="ARBA" id="ARBA00023125"/>
    </source>
</evidence>
<dbReference type="EMBL" id="JAZHFV010000001">
    <property type="protein sequence ID" value="MEX4006346.1"/>
    <property type="molecule type" value="Genomic_DNA"/>
</dbReference>
<dbReference type="InterPro" id="IPR006119">
    <property type="entry name" value="Resolv_N"/>
</dbReference>
<dbReference type="InterPro" id="IPR036162">
    <property type="entry name" value="Resolvase-like_N_sf"/>
</dbReference>
<dbReference type="InterPro" id="IPR006118">
    <property type="entry name" value="Recombinase_CS"/>
</dbReference>
<evidence type="ECO:0000256" key="1">
    <source>
        <dbReference type="ARBA" id="ARBA00022908"/>
    </source>
</evidence>
<protein>
    <submittedName>
        <fullName evidence="7">DUF2807 domain-containing protein</fullName>
    </submittedName>
</protein>
<dbReference type="RefSeq" id="WP_368801684.1">
    <property type="nucleotide sequence ID" value="NZ_JAZHFV010000001.1"/>
</dbReference>
<dbReference type="Pfam" id="PF10988">
    <property type="entry name" value="DUF2807"/>
    <property type="match status" value="1"/>
</dbReference>
<comment type="caution">
    <text evidence="7">The sequence shown here is derived from an EMBL/GenBank/DDBJ whole genome shotgun (WGS) entry which is preliminary data.</text>
</comment>
<evidence type="ECO:0000256" key="5">
    <source>
        <dbReference type="SAM" id="MobiDB-lite"/>
    </source>
</evidence>
<dbReference type="InterPro" id="IPR021255">
    <property type="entry name" value="DUF2807"/>
</dbReference>
<sequence length="181" mass="18695">MAKIGYARVSTTDQDLETQLARLRGEGCEVVRAEKVSGASREGRRELEAIIAFLRPKGSGSVYVDGTLDDVKVNISGSGDTELRGLTAKSVQLEIRGSGSVSANGTADAVDVNISGSGDAALRKLTAKSVRVNIQGSGDASLTAQVDADVFVSGSGDVELSGGPVMRRSEVRGSGSIRQVP</sequence>
<name>A0ABV3WNW4_9HYPH</name>
<evidence type="ECO:0000256" key="4">
    <source>
        <dbReference type="PROSITE-ProRule" id="PRU10137"/>
    </source>
</evidence>
<dbReference type="PANTHER" id="PTHR39200">
    <property type="entry name" value="HYPOTHETICAL EXPORTED PROTEIN"/>
    <property type="match status" value="1"/>
</dbReference>
<feature type="region of interest" description="Disordered" evidence="5">
    <location>
        <begin position="162"/>
        <end position="181"/>
    </location>
</feature>
<evidence type="ECO:0000256" key="3">
    <source>
        <dbReference type="ARBA" id="ARBA00023172"/>
    </source>
</evidence>
<reference evidence="7 8" key="1">
    <citation type="submission" date="2024-01" db="EMBL/GenBank/DDBJ databases">
        <title>New evidence supports the origin of RcGTA from prophage.</title>
        <authorList>
            <person name="Xu Y."/>
            <person name="Liu B."/>
            <person name="Chen F."/>
        </authorList>
    </citation>
    <scope>NUCLEOTIDE SEQUENCE [LARGE SCALE GENOMIC DNA]</scope>
    <source>
        <strain evidence="7 8">CBW1107-2</strain>
    </source>
</reference>
<dbReference type="Proteomes" id="UP001559025">
    <property type="component" value="Unassembled WGS sequence"/>
</dbReference>
<dbReference type="PANTHER" id="PTHR39200:SF1">
    <property type="entry name" value="AUTO-TRANSPORTER ADHESIN HEAD GIN DOMAIN-CONTAINING PROTEIN-RELATED"/>
    <property type="match status" value="1"/>
</dbReference>
<accession>A0ABV3WNW4</accession>
<proteinExistence type="predicted"/>
<feature type="active site" description="O-(5'-phospho-DNA)-serine intermediate" evidence="4">
    <location>
        <position position="10"/>
    </location>
</feature>
<dbReference type="PROSITE" id="PS00397">
    <property type="entry name" value="RECOMBINASES_1"/>
    <property type="match status" value="1"/>
</dbReference>
<evidence type="ECO:0000259" key="6">
    <source>
        <dbReference type="PROSITE" id="PS51736"/>
    </source>
</evidence>
<evidence type="ECO:0000313" key="7">
    <source>
        <dbReference type="EMBL" id="MEX4006346.1"/>
    </source>
</evidence>
<keyword evidence="2" id="KW-0238">DNA-binding</keyword>
<keyword evidence="8" id="KW-1185">Reference proteome</keyword>